<dbReference type="NCBIfam" id="TIGR02937">
    <property type="entry name" value="sigma70-ECF"/>
    <property type="match status" value="1"/>
</dbReference>
<dbReference type="InterPro" id="IPR013325">
    <property type="entry name" value="RNA_pol_sigma_r2"/>
</dbReference>
<dbReference type="Pfam" id="PF04545">
    <property type="entry name" value="Sigma70_r4"/>
    <property type="match status" value="1"/>
</dbReference>
<evidence type="ECO:0000256" key="2">
    <source>
        <dbReference type="ARBA" id="ARBA00023015"/>
    </source>
</evidence>
<proteinExistence type="inferred from homology"/>
<dbReference type="InterPro" id="IPR039425">
    <property type="entry name" value="RNA_pol_sigma-70-like"/>
</dbReference>
<dbReference type="CDD" id="cd06171">
    <property type="entry name" value="Sigma70_r4"/>
    <property type="match status" value="1"/>
</dbReference>
<organism evidence="8 9">
    <name type="scientific">Virgisporangium ochraceum</name>
    <dbReference type="NCBI Taxonomy" id="65505"/>
    <lineage>
        <taxon>Bacteria</taxon>
        <taxon>Bacillati</taxon>
        <taxon>Actinomycetota</taxon>
        <taxon>Actinomycetes</taxon>
        <taxon>Micromonosporales</taxon>
        <taxon>Micromonosporaceae</taxon>
        <taxon>Virgisporangium</taxon>
    </lineage>
</organism>
<sequence>MTVLAEHPVASDPLRTIHDRYRQGLHTYLVKLTFGDVGLAEDLVQETFLRAWRHATGRADLDADTALPWLYTVARRLVVDHLRARRARPPETFMDDLSGVPVVHDPIGMALAEQSLRDALRDLLPEHRDVLVRLYLHGRTPAQVAGRLGIPVGTVKSRSFYARRALRARLEG</sequence>
<feature type="domain" description="RNA polymerase sigma-70 region 4" evidence="7">
    <location>
        <begin position="119"/>
        <end position="168"/>
    </location>
</feature>
<evidence type="ECO:0000256" key="5">
    <source>
        <dbReference type="ARBA" id="ARBA00023163"/>
    </source>
</evidence>
<dbReference type="GO" id="GO:0016987">
    <property type="term" value="F:sigma factor activity"/>
    <property type="evidence" value="ECO:0007669"/>
    <property type="project" value="UniProtKB-KW"/>
</dbReference>
<evidence type="ECO:0000256" key="3">
    <source>
        <dbReference type="ARBA" id="ARBA00023082"/>
    </source>
</evidence>
<evidence type="ECO:0000259" key="7">
    <source>
        <dbReference type="Pfam" id="PF04545"/>
    </source>
</evidence>
<comment type="similarity">
    <text evidence="1">Belongs to the sigma-70 factor family. ECF subfamily.</text>
</comment>
<evidence type="ECO:0000313" key="9">
    <source>
        <dbReference type="Proteomes" id="UP000635606"/>
    </source>
</evidence>
<dbReference type="RefSeq" id="WP_203931002.1">
    <property type="nucleotide sequence ID" value="NZ_BOPH01000085.1"/>
</dbReference>
<dbReference type="PANTHER" id="PTHR43133:SF52">
    <property type="entry name" value="ECF RNA POLYMERASE SIGMA FACTOR SIGL"/>
    <property type="match status" value="1"/>
</dbReference>
<reference evidence="8" key="1">
    <citation type="submission" date="2021-01" db="EMBL/GenBank/DDBJ databases">
        <title>Whole genome shotgun sequence of Virgisporangium ochraceum NBRC 16418.</title>
        <authorList>
            <person name="Komaki H."/>
            <person name="Tamura T."/>
        </authorList>
    </citation>
    <scope>NUCLEOTIDE SEQUENCE</scope>
    <source>
        <strain evidence="8">NBRC 16418</strain>
    </source>
</reference>
<evidence type="ECO:0000259" key="6">
    <source>
        <dbReference type="Pfam" id="PF04542"/>
    </source>
</evidence>
<dbReference type="SUPFAM" id="SSF88946">
    <property type="entry name" value="Sigma2 domain of RNA polymerase sigma factors"/>
    <property type="match status" value="1"/>
</dbReference>
<dbReference type="InterPro" id="IPR007627">
    <property type="entry name" value="RNA_pol_sigma70_r2"/>
</dbReference>
<gene>
    <name evidence="8" type="ORF">Voc01_060280</name>
</gene>
<dbReference type="SUPFAM" id="SSF88659">
    <property type="entry name" value="Sigma3 and sigma4 domains of RNA polymerase sigma factors"/>
    <property type="match status" value="1"/>
</dbReference>
<evidence type="ECO:0000313" key="8">
    <source>
        <dbReference type="EMBL" id="GIJ71111.1"/>
    </source>
</evidence>
<dbReference type="AlphaFoldDB" id="A0A8J4EDW6"/>
<protein>
    <submittedName>
        <fullName evidence="8">RNA polymerase sigma factor SigL</fullName>
    </submittedName>
</protein>
<dbReference type="InterPro" id="IPR007630">
    <property type="entry name" value="RNA_pol_sigma70_r4"/>
</dbReference>
<dbReference type="PANTHER" id="PTHR43133">
    <property type="entry name" value="RNA POLYMERASE ECF-TYPE SIGMA FACTO"/>
    <property type="match status" value="1"/>
</dbReference>
<feature type="domain" description="RNA polymerase sigma-70 region 2" evidence="6">
    <location>
        <begin position="19"/>
        <end position="86"/>
    </location>
</feature>
<keyword evidence="5" id="KW-0804">Transcription</keyword>
<dbReference type="InterPro" id="IPR013324">
    <property type="entry name" value="RNA_pol_sigma_r3/r4-like"/>
</dbReference>
<evidence type="ECO:0000256" key="1">
    <source>
        <dbReference type="ARBA" id="ARBA00010641"/>
    </source>
</evidence>
<comment type="caution">
    <text evidence="8">The sequence shown here is derived from an EMBL/GenBank/DDBJ whole genome shotgun (WGS) entry which is preliminary data.</text>
</comment>
<keyword evidence="9" id="KW-1185">Reference proteome</keyword>
<name>A0A8J4EDW6_9ACTN</name>
<dbReference type="InterPro" id="IPR014284">
    <property type="entry name" value="RNA_pol_sigma-70_dom"/>
</dbReference>
<evidence type="ECO:0000256" key="4">
    <source>
        <dbReference type="ARBA" id="ARBA00023125"/>
    </source>
</evidence>
<dbReference type="GO" id="GO:0003677">
    <property type="term" value="F:DNA binding"/>
    <property type="evidence" value="ECO:0007669"/>
    <property type="project" value="UniProtKB-KW"/>
</dbReference>
<keyword evidence="3" id="KW-0731">Sigma factor</keyword>
<keyword evidence="2" id="KW-0805">Transcription regulation</keyword>
<keyword evidence="4" id="KW-0238">DNA-binding</keyword>
<dbReference type="Gene3D" id="1.10.10.10">
    <property type="entry name" value="Winged helix-like DNA-binding domain superfamily/Winged helix DNA-binding domain"/>
    <property type="match status" value="1"/>
</dbReference>
<dbReference type="Pfam" id="PF04542">
    <property type="entry name" value="Sigma70_r2"/>
    <property type="match status" value="1"/>
</dbReference>
<dbReference type="Proteomes" id="UP000635606">
    <property type="component" value="Unassembled WGS sequence"/>
</dbReference>
<accession>A0A8J4EDW6</accession>
<dbReference type="GO" id="GO:0006352">
    <property type="term" value="P:DNA-templated transcription initiation"/>
    <property type="evidence" value="ECO:0007669"/>
    <property type="project" value="InterPro"/>
</dbReference>
<dbReference type="Gene3D" id="1.10.1740.10">
    <property type="match status" value="1"/>
</dbReference>
<dbReference type="InterPro" id="IPR036388">
    <property type="entry name" value="WH-like_DNA-bd_sf"/>
</dbReference>
<dbReference type="EMBL" id="BOPH01000085">
    <property type="protein sequence ID" value="GIJ71111.1"/>
    <property type="molecule type" value="Genomic_DNA"/>
</dbReference>